<keyword evidence="3" id="KW-1185">Reference proteome</keyword>
<protein>
    <submittedName>
        <fullName evidence="2">Uncharacterized protein</fullName>
    </submittedName>
</protein>
<evidence type="ECO:0000313" key="3">
    <source>
        <dbReference type="Proteomes" id="UP001597010"/>
    </source>
</evidence>
<comment type="caution">
    <text evidence="2">The sequence shown here is derived from an EMBL/GenBank/DDBJ whole genome shotgun (WGS) entry which is preliminary data.</text>
</comment>
<feature type="chain" id="PRO_5045693420" evidence="1">
    <location>
        <begin position="26"/>
        <end position="100"/>
    </location>
</feature>
<sequence length="100" mass="10938">MRTLLKKINNFGLMALLLAGTTAFAFKPANNSTVAASQWTRVLNEDEELEWRNANVSGSCESSSGICRATFPDNYDPSMHTDTENQNAAIGSYTQGFVVE</sequence>
<dbReference type="EMBL" id="JBHTHZ010000014">
    <property type="protein sequence ID" value="MFD0795473.1"/>
    <property type="molecule type" value="Genomic_DNA"/>
</dbReference>
<gene>
    <name evidence="2" type="ORF">ACFQZX_17760</name>
</gene>
<keyword evidence="1" id="KW-0732">Signal</keyword>
<dbReference type="RefSeq" id="WP_377117907.1">
    <property type="nucleotide sequence ID" value="NZ_JBHTHZ010000014.1"/>
</dbReference>
<accession>A0ABW3AX02</accession>
<evidence type="ECO:0000256" key="1">
    <source>
        <dbReference type="SAM" id="SignalP"/>
    </source>
</evidence>
<evidence type="ECO:0000313" key="2">
    <source>
        <dbReference type="EMBL" id="MFD0795473.1"/>
    </source>
</evidence>
<dbReference type="Proteomes" id="UP001597010">
    <property type="component" value="Unassembled WGS sequence"/>
</dbReference>
<name>A0ABW3AX02_9SPHI</name>
<reference evidence="3" key="1">
    <citation type="journal article" date="2019" name="Int. J. Syst. Evol. Microbiol.">
        <title>The Global Catalogue of Microorganisms (GCM) 10K type strain sequencing project: providing services to taxonomists for standard genome sequencing and annotation.</title>
        <authorList>
            <consortium name="The Broad Institute Genomics Platform"/>
            <consortium name="The Broad Institute Genome Sequencing Center for Infectious Disease"/>
            <person name="Wu L."/>
            <person name="Ma J."/>
        </authorList>
    </citation>
    <scope>NUCLEOTIDE SEQUENCE [LARGE SCALE GENOMIC DNA]</scope>
    <source>
        <strain evidence="3">CCUG 61484</strain>
    </source>
</reference>
<organism evidence="2 3">
    <name type="scientific">Mucilaginibacter litoreus</name>
    <dbReference type="NCBI Taxonomy" id="1048221"/>
    <lineage>
        <taxon>Bacteria</taxon>
        <taxon>Pseudomonadati</taxon>
        <taxon>Bacteroidota</taxon>
        <taxon>Sphingobacteriia</taxon>
        <taxon>Sphingobacteriales</taxon>
        <taxon>Sphingobacteriaceae</taxon>
        <taxon>Mucilaginibacter</taxon>
    </lineage>
</organism>
<feature type="signal peptide" evidence="1">
    <location>
        <begin position="1"/>
        <end position="25"/>
    </location>
</feature>
<proteinExistence type="predicted"/>